<dbReference type="InterPro" id="IPR029057">
    <property type="entry name" value="PRTase-like"/>
</dbReference>
<reference evidence="3" key="1">
    <citation type="submission" date="2019-08" db="EMBL/GenBank/DDBJ databases">
        <authorList>
            <person name="Kucharzyk K."/>
            <person name="Murdoch R.W."/>
            <person name="Higgins S."/>
            <person name="Loffler F."/>
        </authorList>
    </citation>
    <scope>NUCLEOTIDE SEQUENCE</scope>
</reference>
<protein>
    <recommendedName>
        <fullName evidence="2">Phosphoribosyltransferase domain-containing protein</fullName>
    </recommendedName>
</protein>
<proteinExistence type="inferred from homology"/>
<evidence type="ECO:0000256" key="1">
    <source>
        <dbReference type="ARBA" id="ARBA00008007"/>
    </source>
</evidence>
<accession>A0A645AF35</accession>
<name>A0A645AF35_9ZZZZ</name>
<dbReference type="SUPFAM" id="SSF53271">
    <property type="entry name" value="PRTase-like"/>
    <property type="match status" value="1"/>
</dbReference>
<organism evidence="3">
    <name type="scientific">bioreactor metagenome</name>
    <dbReference type="NCBI Taxonomy" id="1076179"/>
    <lineage>
        <taxon>unclassified sequences</taxon>
        <taxon>metagenomes</taxon>
        <taxon>ecological metagenomes</taxon>
    </lineage>
</organism>
<dbReference type="AlphaFoldDB" id="A0A645AF35"/>
<dbReference type="CDD" id="cd06223">
    <property type="entry name" value="PRTases_typeI"/>
    <property type="match status" value="1"/>
</dbReference>
<dbReference type="Gene3D" id="3.40.50.2020">
    <property type="match status" value="1"/>
</dbReference>
<evidence type="ECO:0000313" key="3">
    <source>
        <dbReference type="EMBL" id="MPM51812.1"/>
    </source>
</evidence>
<comment type="similarity">
    <text evidence="1">Belongs to the ComF/GntX family.</text>
</comment>
<dbReference type="InterPro" id="IPR051910">
    <property type="entry name" value="ComF/GntX_DNA_util-trans"/>
</dbReference>
<sequence>MGSRIFKSLKYVLNCIIDIIFCGMENCILCNSTSGENLLCTNCRQLVKINYSDYYLKDGKEEFKCYSLGFYSYSIKKLILALKYERNFYAAKVIGEYVTEFIKSKLEEEVDEITFVPSSKETINTRGFNQCEVICNQVSSETNIPCKVLLKKIKTTKDQIGLTTAERWNNIKDSFTCINLEYIKDKNILLIDDVVTTGATAFYCASVLKKFGAKEVYVLTVAKSRV</sequence>
<evidence type="ECO:0000259" key="2">
    <source>
        <dbReference type="Pfam" id="PF00156"/>
    </source>
</evidence>
<feature type="domain" description="Phosphoribosyltransferase" evidence="2">
    <location>
        <begin position="131"/>
        <end position="222"/>
    </location>
</feature>
<gene>
    <name evidence="3" type="ORF">SDC9_98563</name>
</gene>
<dbReference type="PANTHER" id="PTHR47505:SF1">
    <property type="entry name" value="DNA UTILIZATION PROTEIN YHGH"/>
    <property type="match status" value="1"/>
</dbReference>
<dbReference type="InterPro" id="IPR000836">
    <property type="entry name" value="PRTase_dom"/>
</dbReference>
<comment type="caution">
    <text evidence="3">The sequence shown here is derived from an EMBL/GenBank/DDBJ whole genome shotgun (WGS) entry which is preliminary data.</text>
</comment>
<dbReference type="PANTHER" id="PTHR47505">
    <property type="entry name" value="DNA UTILIZATION PROTEIN YHGH"/>
    <property type="match status" value="1"/>
</dbReference>
<dbReference type="EMBL" id="VSSQ01013580">
    <property type="protein sequence ID" value="MPM51812.1"/>
    <property type="molecule type" value="Genomic_DNA"/>
</dbReference>
<dbReference type="Pfam" id="PF00156">
    <property type="entry name" value="Pribosyltran"/>
    <property type="match status" value="1"/>
</dbReference>